<proteinExistence type="inferred from homology"/>
<dbReference type="InterPro" id="IPR001303">
    <property type="entry name" value="Aldolase_II/adducin_N"/>
</dbReference>
<dbReference type="FunFam" id="3.40.225.10:FF:000001">
    <property type="entry name" value="L-ribulose-5-phosphate 4-epimerase UlaF"/>
    <property type="match status" value="1"/>
</dbReference>
<dbReference type="Gene3D" id="3.40.225.10">
    <property type="entry name" value="Class II aldolase/adducin N-terminal domain"/>
    <property type="match status" value="1"/>
</dbReference>
<dbReference type="Proteomes" id="UP000255061">
    <property type="component" value="Unassembled WGS sequence"/>
</dbReference>
<evidence type="ECO:0000259" key="9">
    <source>
        <dbReference type="SMART" id="SM01007"/>
    </source>
</evidence>
<organism evidence="10 11">
    <name type="scientific">Shewanella morhuae</name>
    <dbReference type="NCBI Taxonomy" id="365591"/>
    <lineage>
        <taxon>Bacteria</taxon>
        <taxon>Pseudomonadati</taxon>
        <taxon>Pseudomonadota</taxon>
        <taxon>Gammaproteobacteria</taxon>
        <taxon>Alteromonadales</taxon>
        <taxon>Shewanellaceae</taxon>
        <taxon>Shewanella</taxon>
    </lineage>
</organism>
<accession>A0A379ZVZ0</accession>
<protein>
    <recommendedName>
        <fullName evidence="4">L-ribulose-5-phosphate 4-epimerase</fullName>
        <ecNumber evidence="4">5.1.3.4</ecNumber>
    </recommendedName>
</protein>
<dbReference type="RefSeq" id="WP_115405711.1">
    <property type="nucleotide sequence ID" value="NZ_UGYV01000001.1"/>
</dbReference>
<dbReference type="SMART" id="SM01007">
    <property type="entry name" value="Aldolase_II"/>
    <property type="match status" value="1"/>
</dbReference>
<keyword evidence="8" id="KW-0119">Carbohydrate metabolism</keyword>
<comment type="catalytic activity">
    <reaction evidence="1">
        <text>L-ribulose 5-phosphate = D-xylulose 5-phosphate</text>
        <dbReference type="Rhea" id="RHEA:22368"/>
        <dbReference type="ChEBI" id="CHEBI:57737"/>
        <dbReference type="ChEBI" id="CHEBI:58226"/>
        <dbReference type="EC" id="5.1.3.4"/>
    </reaction>
</comment>
<keyword evidence="7 10" id="KW-0413">Isomerase</keyword>
<gene>
    <name evidence="10" type="primary">ulaF</name>
    <name evidence="10" type="ORF">NCTC10736_01169</name>
</gene>
<dbReference type="SUPFAM" id="SSF53639">
    <property type="entry name" value="AraD/HMP-PK domain-like"/>
    <property type="match status" value="1"/>
</dbReference>
<dbReference type="GO" id="GO:0046872">
    <property type="term" value="F:metal ion binding"/>
    <property type="evidence" value="ECO:0007669"/>
    <property type="project" value="UniProtKB-KW"/>
</dbReference>
<dbReference type="NCBIfam" id="NF006047">
    <property type="entry name" value="PRK08193.1"/>
    <property type="match status" value="1"/>
</dbReference>
<sequence length="234" mass="26396">MSFLELKREVYEANMELEKRNLVTYTFGNVSQVDRKLGVIGIKPSGVPYEDLKVEDIVIVDLENQLVEGRLRPSSDTKTHTYLYRQWQSIGGITHTHSTYATAWAQAQIAIPCLGTTQADYVYGEIPCTAVMRDDQISRDYEEETGVQILDCFADRNPSESPMVIVAGHAPFTWGDSAAKSVYHAVLLEEIARMAYLTKTLSPNIMPLKQGLIDKHYLRKHGKDAYYGQNSQSK</sequence>
<evidence type="ECO:0000313" key="11">
    <source>
        <dbReference type="Proteomes" id="UP000255061"/>
    </source>
</evidence>
<dbReference type="GO" id="GO:0019323">
    <property type="term" value="P:pentose catabolic process"/>
    <property type="evidence" value="ECO:0007669"/>
    <property type="project" value="TreeGrafter"/>
</dbReference>
<comment type="cofactor">
    <cofactor evidence="2">
        <name>Zn(2+)</name>
        <dbReference type="ChEBI" id="CHEBI:29105"/>
    </cofactor>
</comment>
<dbReference type="Pfam" id="PF00596">
    <property type="entry name" value="Aldolase_II"/>
    <property type="match status" value="1"/>
</dbReference>
<keyword evidence="6" id="KW-0862">Zinc</keyword>
<reference evidence="10 11" key="1">
    <citation type="submission" date="2018-06" db="EMBL/GenBank/DDBJ databases">
        <authorList>
            <consortium name="Pathogen Informatics"/>
            <person name="Doyle S."/>
        </authorList>
    </citation>
    <scope>NUCLEOTIDE SEQUENCE [LARGE SCALE GENOMIC DNA]</scope>
    <source>
        <strain evidence="10 11">NCTC10736</strain>
    </source>
</reference>
<dbReference type="PANTHER" id="PTHR22789">
    <property type="entry name" value="FUCULOSE PHOSPHATE ALDOLASE"/>
    <property type="match status" value="1"/>
</dbReference>
<evidence type="ECO:0000256" key="8">
    <source>
        <dbReference type="ARBA" id="ARBA00023277"/>
    </source>
</evidence>
<evidence type="ECO:0000256" key="7">
    <source>
        <dbReference type="ARBA" id="ARBA00023235"/>
    </source>
</evidence>
<comment type="similarity">
    <text evidence="3">Belongs to the aldolase class II family. AraD/FucA subfamily.</text>
</comment>
<name>A0A379ZVZ0_9GAMM</name>
<evidence type="ECO:0000256" key="3">
    <source>
        <dbReference type="ARBA" id="ARBA00010037"/>
    </source>
</evidence>
<evidence type="ECO:0000313" key="10">
    <source>
        <dbReference type="EMBL" id="SUI69472.1"/>
    </source>
</evidence>
<keyword evidence="5" id="KW-0479">Metal-binding</keyword>
<dbReference type="GO" id="GO:0005829">
    <property type="term" value="C:cytosol"/>
    <property type="evidence" value="ECO:0007669"/>
    <property type="project" value="TreeGrafter"/>
</dbReference>
<evidence type="ECO:0000256" key="1">
    <source>
        <dbReference type="ARBA" id="ARBA00001726"/>
    </source>
</evidence>
<dbReference type="EC" id="5.1.3.4" evidence="4"/>
<dbReference type="GO" id="GO:0016832">
    <property type="term" value="F:aldehyde-lyase activity"/>
    <property type="evidence" value="ECO:0007669"/>
    <property type="project" value="TreeGrafter"/>
</dbReference>
<evidence type="ECO:0000256" key="2">
    <source>
        <dbReference type="ARBA" id="ARBA00001947"/>
    </source>
</evidence>
<dbReference type="AlphaFoldDB" id="A0A379ZVZ0"/>
<dbReference type="EMBL" id="UGYV01000001">
    <property type="protein sequence ID" value="SUI69472.1"/>
    <property type="molecule type" value="Genomic_DNA"/>
</dbReference>
<dbReference type="PANTHER" id="PTHR22789:SF8">
    <property type="entry name" value="L-RIBULOSE-5-PHOSPHATE 4-EPIMERASE SGBE"/>
    <property type="match status" value="1"/>
</dbReference>
<feature type="domain" description="Class II aldolase/adducin N-terminal" evidence="9">
    <location>
        <begin position="8"/>
        <end position="196"/>
    </location>
</feature>
<dbReference type="GO" id="GO:0008742">
    <property type="term" value="F:L-ribulose-phosphate 4-epimerase activity"/>
    <property type="evidence" value="ECO:0007669"/>
    <property type="project" value="UniProtKB-EC"/>
</dbReference>
<evidence type="ECO:0000256" key="5">
    <source>
        <dbReference type="ARBA" id="ARBA00022723"/>
    </source>
</evidence>
<evidence type="ECO:0000256" key="4">
    <source>
        <dbReference type="ARBA" id="ARBA00013186"/>
    </source>
</evidence>
<dbReference type="InterPro" id="IPR036409">
    <property type="entry name" value="Aldolase_II/adducin_N_sf"/>
</dbReference>
<evidence type="ECO:0000256" key="6">
    <source>
        <dbReference type="ARBA" id="ARBA00022833"/>
    </source>
</evidence>
<dbReference type="InterPro" id="IPR050197">
    <property type="entry name" value="Aldolase_class_II_sugar_metab"/>
</dbReference>